<evidence type="ECO:0000256" key="8">
    <source>
        <dbReference type="ARBA" id="ARBA00022553"/>
    </source>
</evidence>
<evidence type="ECO:0000256" key="14">
    <source>
        <dbReference type="ARBA" id="ARBA00023004"/>
    </source>
</evidence>
<keyword evidence="9" id="KW-0808">Transferase</keyword>
<dbReference type="PROSITE" id="PS50109">
    <property type="entry name" value="HIS_KIN"/>
    <property type="match status" value="1"/>
</dbReference>
<dbReference type="SUPFAM" id="SSF55874">
    <property type="entry name" value="ATPase domain of HSP90 chaperone/DNA topoisomerase II/histidine kinase"/>
    <property type="match status" value="1"/>
</dbReference>
<evidence type="ECO:0000256" key="17">
    <source>
        <dbReference type="ARBA" id="ARBA00024827"/>
    </source>
</evidence>
<evidence type="ECO:0000256" key="9">
    <source>
        <dbReference type="ARBA" id="ARBA00022679"/>
    </source>
</evidence>
<keyword evidence="12 21" id="KW-0418">Kinase</keyword>
<evidence type="ECO:0000256" key="19">
    <source>
        <dbReference type="SAM" id="Phobius"/>
    </source>
</evidence>
<evidence type="ECO:0000256" key="10">
    <source>
        <dbReference type="ARBA" id="ARBA00022723"/>
    </source>
</evidence>
<keyword evidence="10" id="KW-0479">Metal-binding</keyword>
<dbReference type="InterPro" id="IPR036890">
    <property type="entry name" value="HATPase_C_sf"/>
</dbReference>
<dbReference type="InterPro" id="IPR035965">
    <property type="entry name" value="PAS-like_dom_sf"/>
</dbReference>
<dbReference type="GO" id="GO:0016020">
    <property type="term" value="C:membrane"/>
    <property type="evidence" value="ECO:0007669"/>
    <property type="project" value="InterPro"/>
</dbReference>
<dbReference type="SUPFAM" id="SSF55785">
    <property type="entry name" value="PYP-like sensor domain (PAS domain)"/>
    <property type="match status" value="1"/>
</dbReference>
<dbReference type="GO" id="GO:0000155">
    <property type="term" value="F:phosphorelay sensor kinase activity"/>
    <property type="evidence" value="ECO:0007669"/>
    <property type="project" value="InterPro"/>
</dbReference>
<dbReference type="Gene3D" id="1.20.5.1930">
    <property type="match status" value="1"/>
</dbReference>
<evidence type="ECO:0000256" key="3">
    <source>
        <dbReference type="ARBA" id="ARBA00004496"/>
    </source>
</evidence>
<evidence type="ECO:0000256" key="5">
    <source>
        <dbReference type="ARBA" id="ARBA00017322"/>
    </source>
</evidence>
<dbReference type="SMART" id="SM00387">
    <property type="entry name" value="HATPase_c"/>
    <property type="match status" value="1"/>
</dbReference>
<dbReference type="InterPro" id="IPR011712">
    <property type="entry name" value="Sig_transdc_His_kin_sub3_dim/P"/>
</dbReference>
<comment type="function">
    <text evidence="17">Member of the two-component regulatory system NreB/NreC involved in the control of dissimilatory nitrate/nitrite reduction in response to oxygen. NreB functions as a direct oxygen sensor histidine kinase which is autophosphorylated, in the absence of oxygen, probably at the conserved histidine residue, and transfers its phosphate group probably to a conserved aspartate residue of NreC. NreB/NreC activates the expression of the nitrate (narGHJI) and nitrite (nir) reductase operons, as well as the putative nitrate transporter gene narT.</text>
</comment>
<sequence>MGDLLSHLIPTRMEAPTSISRRAARRPLILVFIAAAMPLALFAGWVVFLNAQQQRRGSQAAAVETLDSVVNRLASEISLQLEIAETVAASATLDKPDLDAFYREATRVNEARPLWQTIQLVDPDGNQVLDVSRPLGDGMRATADRENFEQILKTRKPAIGGIGPRGPITGKRVVAVRAPVERDGQLKFVLTVALVPDAISQILKSAGAPAGWVGFVVDAKGNIVARTFGEQSELGQSASATVRQAIASAPEGSYVKTTPAGEQVDSIYKVIPGTSGWSVHFGIPTQELNGPVQRSAIFLAGGGVLSFILALTLAWYTIRDISLRRREQEAQAALALSASEERRRLTIDAADLGVFSCDFASREAIVSPRAREMLRIDGSRSEGDTVLPIDRILSCIDPADQRNFEASLLSCRSGNVAIADFRTAPPHSRWLRASGRLSRIDDKNLDVVYGVILDIDETKRAELERQQLLRRLSEAEENERRRIARELHDQIGQTVTGLLLGLKNLEPLLGTSPKRKLGLERLNWLQGLARGIGRDIHQIASDLRPTALDDLGLYKALEAFCAEIRRRFGISVDFQPLGRRDRLGQDVEIAVYRAVQEAVNNVVKHAQARNVSVVIDRRTTELRIVVEDDGNGFDFQEFSQGESRHAKLGLSVIEERLTLLGGSLAIESEPGHGTSLFMRIPVPIEEMGYVPDPDHVD</sequence>
<evidence type="ECO:0000256" key="15">
    <source>
        <dbReference type="ARBA" id="ARBA00023012"/>
    </source>
</evidence>
<dbReference type="Gene3D" id="3.30.565.10">
    <property type="entry name" value="Histidine kinase-like ATPase, C-terminal domain"/>
    <property type="match status" value="1"/>
</dbReference>
<evidence type="ECO:0000256" key="4">
    <source>
        <dbReference type="ARBA" id="ARBA00012438"/>
    </source>
</evidence>
<evidence type="ECO:0000256" key="2">
    <source>
        <dbReference type="ARBA" id="ARBA00001966"/>
    </source>
</evidence>
<evidence type="ECO:0000256" key="7">
    <source>
        <dbReference type="ARBA" id="ARBA00022490"/>
    </source>
</evidence>
<dbReference type="PANTHER" id="PTHR24421">
    <property type="entry name" value="NITRATE/NITRITE SENSOR PROTEIN NARX-RELATED"/>
    <property type="match status" value="1"/>
</dbReference>
<dbReference type="GO" id="GO:0005737">
    <property type="term" value="C:cytoplasm"/>
    <property type="evidence" value="ECO:0007669"/>
    <property type="project" value="UniProtKB-SubCell"/>
</dbReference>
<keyword evidence="11" id="KW-0547">Nucleotide-binding</keyword>
<dbReference type="EMBL" id="NAFI01000187">
    <property type="protein sequence ID" value="OSJ03223.1"/>
    <property type="molecule type" value="Genomic_DNA"/>
</dbReference>
<evidence type="ECO:0000256" key="1">
    <source>
        <dbReference type="ARBA" id="ARBA00000085"/>
    </source>
</evidence>
<keyword evidence="15" id="KW-0902">Two-component regulatory system</keyword>
<feature type="domain" description="Histidine kinase" evidence="20">
    <location>
        <begin position="591"/>
        <end position="684"/>
    </location>
</feature>
<dbReference type="InterPro" id="IPR004358">
    <property type="entry name" value="Sig_transdc_His_kin-like_C"/>
</dbReference>
<dbReference type="RefSeq" id="WP_085361821.1">
    <property type="nucleotide sequence ID" value="NZ_NAFC01000177.1"/>
</dbReference>
<keyword evidence="8" id="KW-0597">Phosphoprotein</keyword>
<organism evidence="21 22">
    <name type="scientific">Bradyrhizobium canariense</name>
    <dbReference type="NCBI Taxonomy" id="255045"/>
    <lineage>
        <taxon>Bacteria</taxon>
        <taxon>Pseudomonadati</taxon>
        <taxon>Pseudomonadota</taxon>
        <taxon>Alphaproteobacteria</taxon>
        <taxon>Hyphomicrobiales</taxon>
        <taxon>Nitrobacteraceae</taxon>
        <taxon>Bradyrhizobium</taxon>
    </lineage>
</organism>
<name>A0A1X3GYE1_9BRAD</name>
<evidence type="ECO:0000313" key="22">
    <source>
        <dbReference type="Proteomes" id="UP000193553"/>
    </source>
</evidence>
<protein>
    <recommendedName>
        <fullName evidence="5">Oxygen sensor histidine kinase NreB</fullName>
        <ecNumber evidence="4">2.7.13.3</ecNumber>
    </recommendedName>
    <alternativeName>
        <fullName evidence="18">Nitrogen regulation protein B</fullName>
    </alternativeName>
</protein>
<comment type="caution">
    <text evidence="21">The sequence shown here is derived from an EMBL/GenBank/DDBJ whole genome shotgun (WGS) entry which is preliminary data.</text>
</comment>
<gene>
    <name evidence="21" type="ORF">BSZ18_32315</name>
</gene>
<dbReference type="PRINTS" id="PR00344">
    <property type="entry name" value="BCTRLSENSOR"/>
</dbReference>
<feature type="transmembrane region" description="Helical" evidence="19">
    <location>
        <begin position="28"/>
        <end position="48"/>
    </location>
</feature>
<proteinExistence type="predicted"/>
<dbReference type="Pfam" id="PF07730">
    <property type="entry name" value="HisKA_3"/>
    <property type="match status" value="1"/>
</dbReference>
<comment type="subcellular location">
    <subcellularLocation>
        <location evidence="3">Cytoplasm</location>
    </subcellularLocation>
</comment>
<evidence type="ECO:0000256" key="12">
    <source>
        <dbReference type="ARBA" id="ARBA00022777"/>
    </source>
</evidence>
<dbReference type="GO" id="GO:0046872">
    <property type="term" value="F:metal ion binding"/>
    <property type="evidence" value="ECO:0007669"/>
    <property type="project" value="UniProtKB-KW"/>
</dbReference>
<comment type="cofactor">
    <cofactor evidence="2">
        <name>[4Fe-4S] cluster</name>
        <dbReference type="ChEBI" id="CHEBI:49883"/>
    </cofactor>
</comment>
<dbReference type="InterPro" id="IPR005467">
    <property type="entry name" value="His_kinase_dom"/>
</dbReference>
<dbReference type="AlphaFoldDB" id="A0A1X3GYE1"/>
<keyword evidence="19" id="KW-0472">Membrane</keyword>
<evidence type="ECO:0000256" key="6">
    <source>
        <dbReference type="ARBA" id="ARBA00022485"/>
    </source>
</evidence>
<evidence type="ECO:0000256" key="18">
    <source>
        <dbReference type="ARBA" id="ARBA00030800"/>
    </source>
</evidence>
<keyword evidence="13" id="KW-0067">ATP-binding</keyword>
<evidence type="ECO:0000259" key="20">
    <source>
        <dbReference type="PROSITE" id="PS50109"/>
    </source>
</evidence>
<dbReference type="Gene3D" id="3.30.450.20">
    <property type="entry name" value="PAS domain"/>
    <property type="match status" value="2"/>
</dbReference>
<dbReference type="PANTHER" id="PTHR24421:SF10">
    <property type="entry name" value="NITRATE_NITRITE SENSOR PROTEIN NARQ"/>
    <property type="match status" value="1"/>
</dbReference>
<comment type="catalytic activity">
    <reaction evidence="1">
        <text>ATP + protein L-histidine = ADP + protein N-phospho-L-histidine.</text>
        <dbReference type="EC" id="2.7.13.3"/>
    </reaction>
</comment>
<dbReference type="InterPro" id="IPR050482">
    <property type="entry name" value="Sensor_HK_TwoCompSys"/>
</dbReference>
<reference evidence="21 22" key="1">
    <citation type="submission" date="2017-03" db="EMBL/GenBank/DDBJ databases">
        <title>Whole genome sequences of fourteen strains of Bradyrhizobium canariense and one strain of Bradyrhizobium japonicum isolated from Lupinus (Papilionoideae: Genisteae) species in Algeria.</title>
        <authorList>
            <person name="Crovadore J."/>
            <person name="Chekireb D."/>
            <person name="Brachmann A."/>
            <person name="Chablais R."/>
            <person name="Cochard B."/>
            <person name="Lefort F."/>
        </authorList>
    </citation>
    <scope>NUCLEOTIDE SEQUENCE [LARGE SCALE GENOMIC DNA]</scope>
    <source>
        <strain evidence="21 22">UBMA195</strain>
    </source>
</reference>
<dbReference type="GO" id="GO:0005524">
    <property type="term" value="F:ATP binding"/>
    <property type="evidence" value="ECO:0007669"/>
    <property type="project" value="UniProtKB-KW"/>
</dbReference>
<evidence type="ECO:0000256" key="13">
    <source>
        <dbReference type="ARBA" id="ARBA00022840"/>
    </source>
</evidence>
<evidence type="ECO:0000256" key="11">
    <source>
        <dbReference type="ARBA" id="ARBA00022741"/>
    </source>
</evidence>
<dbReference type="GO" id="GO:0046983">
    <property type="term" value="F:protein dimerization activity"/>
    <property type="evidence" value="ECO:0007669"/>
    <property type="project" value="InterPro"/>
</dbReference>
<keyword evidence="7" id="KW-0963">Cytoplasm</keyword>
<dbReference type="EC" id="2.7.13.3" evidence="4"/>
<evidence type="ECO:0000256" key="16">
    <source>
        <dbReference type="ARBA" id="ARBA00023014"/>
    </source>
</evidence>
<keyword evidence="16" id="KW-0411">Iron-sulfur</keyword>
<dbReference type="InterPro" id="IPR003594">
    <property type="entry name" value="HATPase_dom"/>
</dbReference>
<dbReference type="Pfam" id="PF02518">
    <property type="entry name" value="HATPase_c"/>
    <property type="match status" value="1"/>
</dbReference>
<dbReference type="Proteomes" id="UP000193553">
    <property type="component" value="Unassembled WGS sequence"/>
</dbReference>
<accession>A0A1X3GYE1</accession>
<keyword evidence="19" id="KW-0812">Transmembrane</keyword>
<dbReference type="CDD" id="cd16917">
    <property type="entry name" value="HATPase_UhpB-NarQ-NarX-like"/>
    <property type="match status" value="1"/>
</dbReference>
<evidence type="ECO:0000313" key="21">
    <source>
        <dbReference type="EMBL" id="OSJ03223.1"/>
    </source>
</evidence>
<dbReference type="OrthoDB" id="9778496at2"/>
<dbReference type="CDD" id="cd18774">
    <property type="entry name" value="PDC2_HK_sensor"/>
    <property type="match status" value="1"/>
</dbReference>
<feature type="transmembrane region" description="Helical" evidence="19">
    <location>
        <begin position="296"/>
        <end position="318"/>
    </location>
</feature>
<keyword evidence="19" id="KW-1133">Transmembrane helix</keyword>
<dbReference type="GO" id="GO:0051539">
    <property type="term" value="F:4 iron, 4 sulfur cluster binding"/>
    <property type="evidence" value="ECO:0007669"/>
    <property type="project" value="UniProtKB-KW"/>
</dbReference>
<keyword evidence="6" id="KW-0004">4Fe-4S</keyword>
<keyword evidence="14" id="KW-0408">Iron</keyword>